<evidence type="ECO:0000313" key="1">
    <source>
        <dbReference type="EMBL" id="CTQ70572.1"/>
    </source>
</evidence>
<evidence type="ECO:0000313" key="2">
    <source>
        <dbReference type="Proteomes" id="UP000049983"/>
    </source>
</evidence>
<organism evidence="1 2">
    <name type="scientific">Roseibium album</name>
    <dbReference type="NCBI Taxonomy" id="311410"/>
    <lineage>
        <taxon>Bacteria</taxon>
        <taxon>Pseudomonadati</taxon>
        <taxon>Pseudomonadota</taxon>
        <taxon>Alphaproteobacteria</taxon>
        <taxon>Hyphomicrobiales</taxon>
        <taxon>Stappiaceae</taxon>
        <taxon>Roseibium</taxon>
    </lineage>
</organism>
<reference evidence="2" key="1">
    <citation type="submission" date="2015-07" db="EMBL/GenBank/DDBJ databases">
        <authorList>
            <person name="Rodrigo-Torres Lidia"/>
            <person name="Arahal R.David."/>
        </authorList>
    </citation>
    <scope>NUCLEOTIDE SEQUENCE [LARGE SCALE GENOMIC DNA]</scope>
    <source>
        <strain evidence="2">CECT 5096</strain>
    </source>
</reference>
<proteinExistence type="predicted"/>
<keyword evidence="2" id="KW-1185">Reference proteome</keyword>
<protein>
    <submittedName>
        <fullName evidence="1">Uncharacterized protein</fullName>
    </submittedName>
</protein>
<name>A0A0M7A800_9HYPH</name>
<dbReference type="EMBL" id="CXWC01000010">
    <property type="protein sequence ID" value="CTQ70572.1"/>
    <property type="molecule type" value="Genomic_DNA"/>
</dbReference>
<dbReference type="AlphaFoldDB" id="A0A0M7A800"/>
<gene>
    <name evidence="1" type="ORF">LA5096_02576</name>
</gene>
<sequence>MVAAEDLRGDLADAGAVFIDIIDFGDGAGLVVAKYPNEAAMEAAGAIAQAAFGKMVQAGVIDPASIKPKTGAVAISYL</sequence>
<accession>A0A0M7A800</accession>
<dbReference type="Proteomes" id="UP000049983">
    <property type="component" value="Unassembled WGS sequence"/>
</dbReference>